<name>Q17ID7_AEDAE</name>
<dbReference type="PANTHER" id="PTHR45689">
    <property type="entry name" value="I[[H]] CHANNEL, ISOFORM E"/>
    <property type="match status" value="1"/>
</dbReference>
<sequence length="196" mass="23385">MKQFPREMKNRLMYYYEKKFEKCYFAEDKIIETFSGPLRNQIIDNRAIRFYEKVPIFRGIPEQFLLLLSRHMEKEIYLPNDMIMKAGTAGSAMCFIYSGSVAVYTQSGKETEHLHDGDHFGEISLFLKNKRLVNVIAIEFTQIFVLRRKVFAEFVRPEHELYQRFEKVAKERMQQTLLEEEQHKNHLLMENGANNE</sequence>
<reference evidence="2" key="1">
    <citation type="submission" date="2005-10" db="EMBL/GenBank/DDBJ databases">
        <authorList>
            <person name="Loftus B.J."/>
            <person name="Nene V.M."/>
            <person name="Hannick L.I."/>
            <person name="Bidwell S."/>
            <person name="Haas B."/>
            <person name="Amedeo P."/>
            <person name="Orvis J."/>
            <person name="Wortman J.R."/>
            <person name="White O.R."/>
            <person name="Salzberg S."/>
            <person name="Shumway M."/>
            <person name="Koo H."/>
            <person name="Zhao Y."/>
            <person name="Holmes M."/>
            <person name="Miller J."/>
            <person name="Schatz M."/>
            <person name="Pop M."/>
            <person name="Pai G."/>
            <person name="Utterback T."/>
            <person name="Rogers Y.-H."/>
            <person name="Kravitz S."/>
            <person name="Fraser C.M."/>
        </authorList>
    </citation>
    <scope>NUCLEOTIDE SEQUENCE</scope>
    <source>
        <strain evidence="2">Liverpool</strain>
    </source>
</reference>
<protein>
    <submittedName>
        <fullName evidence="2">AAEL002393-PA</fullName>
    </submittedName>
</protein>
<accession>Q17ID7</accession>
<feature type="domain" description="Cyclic nucleotide-binding" evidence="1">
    <location>
        <begin position="56"/>
        <end position="164"/>
    </location>
</feature>
<proteinExistence type="predicted"/>
<dbReference type="InterPro" id="IPR051413">
    <property type="entry name" value="K/Na_HCN_channel"/>
</dbReference>
<dbReference type="OrthoDB" id="2021138at2759"/>
<reference evidence="2" key="3">
    <citation type="submission" date="2012-09" db="EMBL/GenBank/DDBJ databases">
        <authorList>
            <consortium name="VectorBase"/>
        </authorList>
    </citation>
    <scope>NUCLEOTIDE SEQUENCE</scope>
    <source>
        <strain evidence="2">Liverpool</strain>
    </source>
</reference>
<dbReference type="HOGENOM" id="CLU_005746_15_2_1"/>
<dbReference type="SUPFAM" id="SSF51206">
    <property type="entry name" value="cAMP-binding domain-like"/>
    <property type="match status" value="1"/>
</dbReference>
<evidence type="ECO:0000259" key="1">
    <source>
        <dbReference type="PROSITE" id="PS50042"/>
    </source>
</evidence>
<dbReference type="Pfam" id="PF00027">
    <property type="entry name" value="cNMP_binding"/>
    <property type="match status" value="1"/>
</dbReference>
<gene>
    <name evidence="2" type="ORF">AaeL_AAEL002393</name>
</gene>
<dbReference type="Gene3D" id="1.10.287.630">
    <property type="entry name" value="Helix hairpin bin"/>
    <property type="match status" value="1"/>
</dbReference>
<dbReference type="GO" id="GO:0098855">
    <property type="term" value="C:HCN channel complex"/>
    <property type="evidence" value="ECO:0007669"/>
    <property type="project" value="TreeGrafter"/>
</dbReference>
<dbReference type="GO" id="GO:0005249">
    <property type="term" value="F:voltage-gated potassium channel activity"/>
    <property type="evidence" value="ECO:0007669"/>
    <property type="project" value="TreeGrafter"/>
</dbReference>
<dbReference type="GO" id="GO:0003254">
    <property type="term" value="P:regulation of membrane depolarization"/>
    <property type="evidence" value="ECO:0007669"/>
    <property type="project" value="TreeGrafter"/>
</dbReference>
<dbReference type="InterPro" id="IPR018490">
    <property type="entry name" value="cNMP-bd_dom_sf"/>
</dbReference>
<dbReference type="PhylomeDB" id="Q17ID7"/>
<dbReference type="OMA" id="HCFFQED"/>
<dbReference type="GO" id="GO:0035725">
    <property type="term" value="P:sodium ion transmembrane transport"/>
    <property type="evidence" value="ECO:0007669"/>
    <property type="project" value="TreeGrafter"/>
</dbReference>
<reference evidence="2" key="2">
    <citation type="journal article" date="2007" name="Science">
        <title>Genome sequence of Aedes aegypti, a major arbovirus vector.</title>
        <authorList>
            <person name="Nene V."/>
            <person name="Wortman J.R."/>
            <person name="Lawson D."/>
            <person name="Haas B."/>
            <person name="Kodira C."/>
            <person name="Tu Z.J."/>
            <person name="Loftus B."/>
            <person name="Xi Z."/>
            <person name="Megy K."/>
            <person name="Grabherr M."/>
            <person name="Ren Q."/>
            <person name="Zdobnov E.M."/>
            <person name="Lobo N.F."/>
            <person name="Campbell K.S."/>
            <person name="Brown S.E."/>
            <person name="Bonaldo M.F."/>
            <person name="Zhu J."/>
            <person name="Sinkins S.P."/>
            <person name="Hogenkamp D.G."/>
            <person name="Amedeo P."/>
            <person name="Arensburger P."/>
            <person name="Atkinson P.W."/>
            <person name="Bidwell S."/>
            <person name="Biedler J."/>
            <person name="Birney E."/>
            <person name="Bruggner R.V."/>
            <person name="Costas J."/>
            <person name="Coy M.R."/>
            <person name="Crabtree J."/>
            <person name="Crawford M."/>
            <person name="Debruyn B."/>
            <person name="Decaprio D."/>
            <person name="Eiglmeier K."/>
            <person name="Eisenstadt E."/>
            <person name="El-Dorry H."/>
            <person name="Gelbart W.M."/>
            <person name="Gomes S.L."/>
            <person name="Hammond M."/>
            <person name="Hannick L.I."/>
            <person name="Hogan J.R."/>
            <person name="Holmes M.H."/>
            <person name="Jaffe D."/>
            <person name="Johnston J.S."/>
            <person name="Kennedy R.C."/>
            <person name="Koo H."/>
            <person name="Kravitz S."/>
            <person name="Kriventseva E.V."/>
            <person name="Kulp D."/>
            <person name="Labutti K."/>
            <person name="Lee E."/>
            <person name="Li S."/>
            <person name="Lovin D.D."/>
            <person name="Mao C."/>
            <person name="Mauceli E."/>
            <person name="Menck C.F."/>
            <person name="Miller J.R."/>
            <person name="Montgomery P."/>
            <person name="Mori A."/>
            <person name="Nascimento A.L."/>
            <person name="Naveira H.F."/>
            <person name="Nusbaum C."/>
            <person name="O'leary S."/>
            <person name="Orvis J."/>
            <person name="Pertea M."/>
            <person name="Quesneville H."/>
            <person name="Reidenbach K.R."/>
            <person name="Rogers Y.H."/>
            <person name="Roth C.W."/>
            <person name="Schneider J.R."/>
            <person name="Schatz M."/>
            <person name="Shumway M."/>
            <person name="Stanke M."/>
            <person name="Stinson E.O."/>
            <person name="Tubio J.M."/>
            <person name="Vanzee J.P."/>
            <person name="Verjovski-Almeida S."/>
            <person name="Werner D."/>
            <person name="White O."/>
            <person name="Wyder S."/>
            <person name="Zeng Q."/>
            <person name="Zhao Q."/>
            <person name="Zhao Y."/>
            <person name="Hill C.A."/>
            <person name="Raikhel A.S."/>
            <person name="Soares M.B."/>
            <person name="Knudson D.L."/>
            <person name="Lee N.H."/>
            <person name="Galagan J."/>
            <person name="Salzberg S.L."/>
            <person name="Paulsen I.T."/>
            <person name="Dimopoulos G."/>
            <person name="Collins F.H."/>
            <person name="Birren B."/>
            <person name="Fraser-Liggett C.M."/>
            <person name="Severson D.W."/>
        </authorList>
    </citation>
    <scope>NUCLEOTIDE SEQUENCE [LARGE SCALE GENOMIC DNA]</scope>
    <source>
        <strain evidence="2">Liverpool</strain>
    </source>
</reference>
<dbReference type="InterPro" id="IPR000595">
    <property type="entry name" value="cNMP-bd_dom"/>
</dbReference>
<dbReference type="SMART" id="SM00100">
    <property type="entry name" value="cNMP"/>
    <property type="match status" value="1"/>
</dbReference>
<dbReference type="Gene3D" id="2.60.120.10">
    <property type="entry name" value="Jelly Rolls"/>
    <property type="match status" value="1"/>
</dbReference>
<dbReference type="PROSITE" id="PS50042">
    <property type="entry name" value="CNMP_BINDING_3"/>
    <property type="match status" value="1"/>
</dbReference>
<dbReference type="Proteomes" id="UP000682892">
    <property type="component" value="Unassembled WGS sequence"/>
</dbReference>
<dbReference type="VEuPathDB" id="VectorBase:AAEL018283"/>
<dbReference type="KEGG" id="aag:5574489"/>
<dbReference type="PANTHER" id="PTHR45689:SF14">
    <property type="entry name" value="CYCLIC NUCLEOTIDE-GATED CATION CHANNEL SUBUNIT A-LIKE PROTEIN"/>
    <property type="match status" value="1"/>
</dbReference>
<evidence type="ECO:0000313" key="3">
    <source>
        <dbReference type="Proteomes" id="UP000682892"/>
    </source>
</evidence>
<organism evidence="2 3">
    <name type="scientific">Aedes aegypti</name>
    <name type="common">Yellowfever mosquito</name>
    <name type="synonym">Culex aegypti</name>
    <dbReference type="NCBI Taxonomy" id="7159"/>
    <lineage>
        <taxon>Eukaryota</taxon>
        <taxon>Metazoa</taxon>
        <taxon>Ecdysozoa</taxon>
        <taxon>Arthropoda</taxon>
        <taxon>Hexapoda</taxon>
        <taxon>Insecta</taxon>
        <taxon>Pterygota</taxon>
        <taxon>Neoptera</taxon>
        <taxon>Endopterygota</taxon>
        <taxon>Diptera</taxon>
        <taxon>Nematocera</taxon>
        <taxon>Culicoidea</taxon>
        <taxon>Culicidae</taxon>
        <taxon>Culicinae</taxon>
        <taxon>Aedini</taxon>
        <taxon>Aedes</taxon>
        <taxon>Stegomyia</taxon>
    </lineage>
</organism>
<dbReference type="EMBL" id="CH477240">
    <property type="protein sequence ID" value="EAT46441.1"/>
    <property type="molecule type" value="Genomic_DNA"/>
</dbReference>
<dbReference type="InterPro" id="IPR014710">
    <property type="entry name" value="RmlC-like_jellyroll"/>
</dbReference>
<evidence type="ECO:0000313" key="2">
    <source>
        <dbReference type="EMBL" id="EAT46441.1"/>
    </source>
</evidence>
<dbReference type="CDD" id="cd00038">
    <property type="entry name" value="CAP_ED"/>
    <property type="match status" value="1"/>
</dbReference>
<dbReference type="AlphaFoldDB" id="Q17ID7"/>